<reference evidence="1 2" key="1">
    <citation type="submission" date="2011-09" db="EMBL/GenBank/DDBJ databases">
        <authorList>
            <consortium name="US DOE Joint Genome Institute (JGI-PGF)"/>
            <person name="Lucas S."/>
            <person name="Han J."/>
            <person name="Lapidus A."/>
            <person name="Cheng J.-F."/>
            <person name="Goodwin L."/>
            <person name="Pitluck S."/>
            <person name="Peters L."/>
            <person name="Land M.L."/>
            <person name="Hauser L."/>
            <person name="Orellana R."/>
            <person name="Lovley D."/>
            <person name="Woyke T.J."/>
        </authorList>
    </citation>
    <scope>NUCLEOTIDE SEQUENCE [LARGE SCALE GENOMIC DNA]</scope>
    <source>
        <strain evidence="1 2">2ac9</strain>
    </source>
</reference>
<protein>
    <submittedName>
        <fullName evidence="1">Uncharacterized protein</fullName>
    </submittedName>
</protein>
<evidence type="ECO:0000313" key="2">
    <source>
        <dbReference type="Proteomes" id="UP000005778"/>
    </source>
</evidence>
<gene>
    <name evidence="1" type="ORF">DespoDRAFT_03051</name>
</gene>
<dbReference type="HOGENOM" id="CLU_3024772_0_0_7"/>
<proteinExistence type="predicted"/>
<reference evidence="1 2" key="2">
    <citation type="submission" date="2012-02" db="EMBL/GenBank/DDBJ databases">
        <title>Improved High-Quality Draft sequence of Desulfobacter postgatei 2ac9.</title>
        <authorList>
            <consortium name="US DOE Joint Genome Institute"/>
            <person name="Lucas S."/>
            <person name="Han J."/>
            <person name="Lapidus A."/>
            <person name="Cheng J.-F."/>
            <person name="Goodwin L."/>
            <person name="Pitluck S."/>
            <person name="Peters L."/>
            <person name="Ovchinnikova G."/>
            <person name="Held B."/>
            <person name="Detter J.C."/>
            <person name="Han C."/>
            <person name="Tapia R."/>
            <person name="Land M."/>
            <person name="Hauser L."/>
            <person name="Kyrpides N."/>
            <person name="Ivanova N."/>
            <person name="Pagani I."/>
            <person name="Orellana R."/>
            <person name="Lovley D."/>
            <person name="Woyke T."/>
        </authorList>
    </citation>
    <scope>NUCLEOTIDE SEQUENCE [LARGE SCALE GENOMIC DNA]</scope>
    <source>
        <strain evidence="1 2">2ac9</strain>
    </source>
</reference>
<dbReference type="Proteomes" id="UP000005778">
    <property type="component" value="Chromosome"/>
</dbReference>
<accession>I5B5U7</accession>
<organism evidence="1 2">
    <name type="scientific">Desulfobacter postgatei 2ac9</name>
    <dbReference type="NCBI Taxonomy" id="879212"/>
    <lineage>
        <taxon>Bacteria</taxon>
        <taxon>Pseudomonadati</taxon>
        <taxon>Thermodesulfobacteriota</taxon>
        <taxon>Desulfobacteria</taxon>
        <taxon>Desulfobacterales</taxon>
        <taxon>Desulfobacteraceae</taxon>
        <taxon>Desulfobacter</taxon>
    </lineage>
</organism>
<evidence type="ECO:0000313" key="1">
    <source>
        <dbReference type="EMBL" id="EIM64860.1"/>
    </source>
</evidence>
<sequence>MNKTFVDQFFEIIKFNYILKGFFSFSQLLKLYDFLKFQLNFSRELATVQLYQYLF</sequence>
<name>I5B5U7_9BACT</name>
<dbReference type="AlphaFoldDB" id="I5B5U7"/>
<keyword evidence="2" id="KW-1185">Reference proteome</keyword>
<dbReference type="EMBL" id="CM001488">
    <property type="protein sequence ID" value="EIM64860.1"/>
    <property type="molecule type" value="Genomic_DNA"/>
</dbReference>